<dbReference type="Gene3D" id="3.30.9.10">
    <property type="entry name" value="D-Amino Acid Oxidase, subunit A, domain 2"/>
    <property type="match status" value="1"/>
</dbReference>
<dbReference type="GeneID" id="70129577"/>
<accession>A0A9P8RKT6</accession>
<evidence type="ECO:0000313" key="3">
    <source>
        <dbReference type="Proteomes" id="UP000758603"/>
    </source>
</evidence>
<dbReference type="EMBL" id="JAGPXC010000008">
    <property type="protein sequence ID" value="KAH6647891.1"/>
    <property type="molecule type" value="Genomic_DNA"/>
</dbReference>
<evidence type="ECO:0000313" key="2">
    <source>
        <dbReference type="EMBL" id="KAH6647891.1"/>
    </source>
</evidence>
<dbReference type="InterPro" id="IPR006076">
    <property type="entry name" value="FAD-dep_OxRdtase"/>
</dbReference>
<keyword evidence="3" id="KW-1185">Reference proteome</keyword>
<dbReference type="SUPFAM" id="SSF51905">
    <property type="entry name" value="FAD/NAD(P)-binding domain"/>
    <property type="match status" value="1"/>
</dbReference>
<proteinExistence type="predicted"/>
<dbReference type="GO" id="GO:0005737">
    <property type="term" value="C:cytoplasm"/>
    <property type="evidence" value="ECO:0007669"/>
    <property type="project" value="TreeGrafter"/>
</dbReference>
<dbReference type="AlphaFoldDB" id="A0A9P8RKT6"/>
<evidence type="ECO:0000259" key="1">
    <source>
        <dbReference type="Pfam" id="PF01266"/>
    </source>
</evidence>
<dbReference type="InterPro" id="IPR036188">
    <property type="entry name" value="FAD/NAD-bd_sf"/>
</dbReference>
<feature type="domain" description="FAD dependent oxidoreductase" evidence="1">
    <location>
        <begin position="43"/>
        <end position="426"/>
    </location>
</feature>
<comment type="caution">
    <text evidence="2">The sequence shown here is derived from an EMBL/GenBank/DDBJ whole genome shotgun (WGS) entry which is preliminary data.</text>
</comment>
<dbReference type="Proteomes" id="UP000758603">
    <property type="component" value="Unassembled WGS sequence"/>
</dbReference>
<dbReference type="RefSeq" id="XP_045954403.1">
    <property type="nucleotide sequence ID" value="XM_046100685.1"/>
</dbReference>
<sequence>MEQRAAIPVTLPRANPTSSYWQTPPDDVADLRSTMGLPEKAEIVIIGSGITGASLAYNLLQYGRQDIVMLEARQASSGATGRNGGNTKAASYRSFLQHAEEHGTETAVKIAKLELSNIREMHAFARAHAIDCDSHPCETIDVFYDEAQWKESERAIQAMKKAMPDHPASVYKILTAEEVRAEFYCGNGGTENIYGGIVYEAGSIHAYKLSIGILKLCLEQGLNLQTNTPAMSLQRLADGRWKVQTPRGDIIAQQVVLATNGYTAHLVNKFQGTIVPYRGHVTAQRPGQAMPKEGLPVTYSYRYNGGYEYMVSRPQGSHFEGDIVIGGGQFKAPGGGILEYGTTDDTTVNEDIDAILYECLPQYFGDYWGEDHPGGRIRSIWTGIMGYSADGFPFVGEVPEEKNLWMSCSFQGHGMVLCWMCARMLALLIEGGDNAELQASFPEVFRASQQRMGATFRGRLHVSADPTN</sequence>
<protein>
    <submittedName>
        <fullName evidence="2">FAD dependent oxidoreductase</fullName>
    </submittedName>
</protein>
<dbReference type="PANTHER" id="PTHR13847">
    <property type="entry name" value="SARCOSINE DEHYDROGENASE-RELATED"/>
    <property type="match status" value="1"/>
</dbReference>
<dbReference type="Gene3D" id="3.50.50.60">
    <property type="entry name" value="FAD/NAD(P)-binding domain"/>
    <property type="match status" value="1"/>
</dbReference>
<name>A0A9P8RKT6_9PEZI</name>
<gene>
    <name evidence="2" type="ORF">BKA67DRAFT_539720</name>
</gene>
<dbReference type="PANTHER" id="PTHR13847:SF284">
    <property type="entry name" value="FAD DEPENDENT OXIDOREDUCTASE DOMAIN-CONTAINING PROTEIN"/>
    <property type="match status" value="1"/>
</dbReference>
<organism evidence="2 3">
    <name type="scientific">Truncatella angustata</name>
    <dbReference type="NCBI Taxonomy" id="152316"/>
    <lineage>
        <taxon>Eukaryota</taxon>
        <taxon>Fungi</taxon>
        <taxon>Dikarya</taxon>
        <taxon>Ascomycota</taxon>
        <taxon>Pezizomycotina</taxon>
        <taxon>Sordariomycetes</taxon>
        <taxon>Xylariomycetidae</taxon>
        <taxon>Amphisphaeriales</taxon>
        <taxon>Sporocadaceae</taxon>
        <taxon>Truncatella</taxon>
    </lineage>
</organism>
<reference evidence="2" key="1">
    <citation type="journal article" date="2021" name="Nat. Commun.">
        <title>Genetic determinants of endophytism in the Arabidopsis root mycobiome.</title>
        <authorList>
            <person name="Mesny F."/>
            <person name="Miyauchi S."/>
            <person name="Thiergart T."/>
            <person name="Pickel B."/>
            <person name="Atanasova L."/>
            <person name="Karlsson M."/>
            <person name="Huettel B."/>
            <person name="Barry K.W."/>
            <person name="Haridas S."/>
            <person name="Chen C."/>
            <person name="Bauer D."/>
            <person name="Andreopoulos W."/>
            <person name="Pangilinan J."/>
            <person name="LaButti K."/>
            <person name="Riley R."/>
            <person name="Lipzen A."/>
            <person name="Clum A."/>
            <person name="Drula E."/>
            <person name="Henrissat B."/>
            <person name="Kohler A."/>
            <person name="Grigoriev I.V."/>
            <person name="Martin F.M."/>
            <person name="Hacquard S."/>
        </authorList>
    </citation>
    <scope>NUCLEOTIDE SEQUENCE</scope>
    <source>
        <strain evidence="2">MPI-SDFR-AT-0073</strain>
    </source>
</reference>
<dbReference type="Pfam" id="PF01266">
    <property type="entry name" value="DAO"/>
    <property type="match status" value="1"/>
</dbReference>
<dbReference type="OrthoDB" id="429143at2759"/>